<evidence type="ECO:0000256" key="1">
    <source>
        <dbReference type="SAM" id="MobiDB-lite"/>
    </source>
</evidence>
<feature type="region of interest" description="Disordered" evidence="1">
    <location>
        <begin position="40"/>
        <end position="64"/>
    </location>
</feature>
<accession>A0ABN9B8C4</accession>
<name>A0ABN9B8C4_9NEOB</name>
<gene>
    <name evidence="2" type="ORF">SPARVUS_LOCUS2372660</name>
</gene>
<reference evidence="2" key="1">
    <citation type="submission" date="2023-05" db="EMBL/GenBank/DDBJ databases">
        <authorList>
            <person name="Stuckert A."/>
        </authorList>
    </citation>
    <scope>NUCLEOTIDE SEQUENCE</scope>
</reference>
<organism evidence="2 3">
    <name type="scientific">Staurois parvus</name>
    <dbReference type="NCBI Taxonomy" id="386267"/>
    <lineage>
        <taxon>Eukaryota</taxon>
        <taxon>Metazoa</taxon>
        <taxon>Chordata</taxon>
        <taxon>Craniata</taxon>
        <taxon>Vertebrata</taxon>
        <taxon>Euteleostomi</taxon>
        <taxon>Amphibia</taxon>
        <taxon>Batrachia</taxon>
        <taxon>Anura</taxon>
        <taxon>Neobatrachia</taxon>
        <taxon>Ranoidea</taxon>
        <taxon>Ranidae</taxon>
        <taxon>Staurois</taxon>
    </lineage>
</organism>
<dbReference type="Proteomes" id="UP001162483">
    <property type="component" value="Unassembled WGS sequence"/>
</dbReference>
<dbReference type="EMBL" id="CATNWA010002809">
    <property type="protein sequence ID" value="CAI9543788.1"/>
    <property type="molecule type" value="Genomic_DNA"/>
</dbReference>
<evidence type="ECO:0000313" key="3">
    <source>
        <dbReference type="Proteomes" id="UP001162483"/>
    </source>
</evidence>
<proteinExistence type="predicted"/>
<comment type="caution">
    <text evidence="2">The sequence shown here is derived from an EMBL/GenBank/DDBJ whole genome shotgun (WGS) entry which is preliminary data.</text>
</comment>
<protein>
    <submittedName>
        <fullName evidence="2">Uncharacterized protein</fullName>
    </submittedName>
</protein>
<evidence type="ECO:0000313" key="2">
    <source>
        <dbReference type="EMBL" id="CAI9543788.1"/>
    </source>
</evidence>
<keyword evidence="3" id="KW-1185">Reference proteome</keyword>
<sequence>MRSAALCERPGVFWDLSCVPEDAGPFTKHSASRACAVDTRLSQPGAHTKDAGVGRLQRAGPRNR</sequence>